<evidence type="ECO:0008006" key="2">
    <source>
        <dbReference type="Google" id="ProtNLM"/>
    </source>
</evidence>
<dbReference type="EMBL" id="LAZR01001760">
    <property type="protein sequence ID" value="KKN39496.1"/>
    <property type="molecule type" value="Genomic_DNA"/>
</dbReference>
<protein>
    <recommendedName>
        <fullName evidence="2">Lytic murein transglycosylase</fullName>
    </recommendedName>
</protein>
<reference evidence="1" key="1">
    <citation type="journal article" date="2015" name="Nature">
        <title>Complex archaea that bridge the gap between prokaryotes and eukaryotes.</title>
        <authorList>
            <person name="Spang A."/>
            <person name="Saw J.H."/>
            <person name="Jorgensen S.L."/>
            <person name="Zaremba-Niedzwiedzka K."/>
            <person name="Martijn J."/>
            <person name="Lind A.E."/>
            <person name="van Eijk R."/>
            <person name="Schleper C."/>
            <person name="Guy L."/>
            <person name="Ettema T.J."/>
        </authorList>
    </citation>
    <scope>NUCLEOTIDE SEQUENCE</scope>
</reference>
<gene>
    <name evidence="1" type="ORF">LCGC14_0742750</name>
</gene>
<evidence type="ECO:0000313" key="1">
    <source>
        <dbReference type="EMBL" id="KKN39496.1"/>
    </source>
</evidence>
<name>A0A0F9SRA3_9ZZZZ</name>
<accession>A0A0F9SRA3</accession>
<comment type="caution">
    <text evidence="1">The sequence shown here is derived from an EMBL/GenBank/DDBJ whole genome shotgun (WGS) entry which is preliminary data.</text>
</comment>
<proteinExistence type="predicted"/>
<dbReference type="AlphaFoldDB" id="A0A0F9SRA3"/>
<organism evidence="1">
    <name type="scientific">marine sediment metagenome</name>
    <dbReference type="NCBI Taxonomy" id="412755"/>
    <lineage>
        <taxon>unclassified sequences</taxon>
        <taxon>metagenomes</taxon>
        <taxon>ecological metagenomes</taxon>
    </lineage>
</organism>
<sequence>MRLFRNFLIGLFLTIAAVGAMLFIPSKQAPAPMPWEITIMPDGKSKVFGIHLGTTTYAHTNALFHEYGNIAAFSDEGKASTVEVFFNSIHLAGITGKLVLNLDVPEQQITDMMAHAYEARLQDSGAHRYEINNKDKATVVTAPIIAITYVPSVKLSADIARYRFGEPESISQDPLEPKTTIWHYPVFGLTIRMNDDEKTILQYQ</sequence>